<comment type="function">
    <text evidence="10">Protein O-mannosyltransferase that catalyzes the transfer of a single mannose residue from a polyprenol phospho-mannosyl lipidic donor to the hydroxyl group of selected serine and threonine residues in acceptor proteins.</text>
</comment>
<dbReference type="InterPro" id="IPR032421">
    <property type="entry name" value="PMT_4TMC"/>
</dbReference>
<evidence type="ECO:0000313" key="15">
    <source>
        <dbReference type="Proteomes" id="UP001250214"/>
    </source>
</evidence>
<evidence type="ECO:0000256" key="3">
    <source>
        <dbReference type="ARBA" id="ARBA00007222"/>
    </source>
</evidence>
<feature type="region of interest" description="Disordered" evidence="11">
    <location>
        <begin position="1"/>
        <end position="27"/>
    </location>
</feature>
<accession>A0ABU2H5S6</accession>
<proteinExistence type="inferred from homology"/>
<dbReference type="EMBL" id="JAVLVT010000003">
    <property type="protein sequence ID" value="MDS1270362.1"/>
    <property type="molecule type" value="Genomic_DNA"/>
</dbReference>
<keyword evidence="15" id="KW-1185">Reference proteome</keyword>
<reference evidence="15" key="1">
    <citation type="submission" date="2023-07" db="EMBL/GenBank/DDBJ databases">
        <title>Novel species in the genus Lipingzhangella isolated from Sambhar Salt Lake.</title>
        <authorList>
            <person name="Jiya N."/>
            <person name="Kajale S."/>
            <person name="Sharma A."/>
        </authorList>
    </citation>
    <scope>NUCLEOTIDE SEQUENCE [LARGE SCALE GENOMIC DNA]</scope>
    <source>
        <strain evidence="15">LS1_29</strain>
    </source>
</reference>
<organism evidence="14 15">
    <name type="scientific">Lipingzhangella rawalii</name>
    <dbReference type="NCBI Taxonomy" id="2055835"/>
    <lineage>
        <taxon>Bacteria</taxon>
        <taxon>Bacillati</taxon>
        <taxon>Actinomycetota</taxon>
        <taxon>Actinomycetes</taxon>
        <taxon>Streptosporangiales</taxon>
        <taxon>Nocardiopsidaceae</taxon>
        <taxon>Lipingzhangella</taxon>
    </lineage>
</organism>
<evidence type="ECO:0000259" key="12">
    <source>
        <dbReference type="Pfam" id="PF02366"/>
    </source>
</evidence>
<feature type="transmembrane region" description="Helical" evidence="10">
    <location>
        <begin position="498"/>
        <end position="522"/>
    </location>
</feature>
<evidence type="ECO:0000313" key="14">
    <source>
        <dbReference type="EMBL" id="MDS1270362.1"/>
    </source>
</evidence>
<protein>
    <recommendedName>
        <fullName evidence="9 10">Polyprenol-phosphate-mannose--protein mannosyltransferase</fullName>
        <ecNumber evidence="10">2.4.1.-</ecNumber>
    </recommendedName>
</protein>
<keyword evidence="5 10" id="KW-0808">Transferase</keyword>
<evidence type="ECO:0000256" key="9">
    <source>
        <dbReference type="ARBA" id="ARBA00093617"/>
    </source>
</evidence>
<evidence type="ECO:0000256" key="6">
    <source>
        <dbReference type="ARBA" id="ARBA00022692"/>
    </source>
</evidence>
<feature type="transmembrane region" description="Helical" evidence="10">
    <location>
        <begin position="191"/>
        <end position="210"/>
    </location>
</feature>
<feature type="transmembrane region" description="Helical" evidence="10">
    <location>
        <begin position="463"/>
        <end position="486"/>
    </location>
</feature>
<comment type="caution">
    <text evidence="14">The sequence shown here is derived from an EMBL/GenBank/DDBJ whole genome shotgun (WGS) entry which is preliminary data.</text>
</comment>
<dbReference type="PANTHER" id="PTHR10050">
    <property type="entry name" value="DOLICHYL-PHOSPHATE-MANNOSE--PROTEIN MANNOSYLTRANSFERASE"/>
    <property type="match status" value="1"/>
</dbReference>
<feature type="transmembrane region" description="Helical" evidence="10">
    <location>
        <begin position="416"/>
        <end position="434"/>
    </location>
</feature>
<dbReference type="Pfam" id="PF16192">
    <property type="entry name" value="PMT_4TMC"/>
    <property type="match status" value="1"/>
</dbReference>
<name>A0ABU2H5S6_9ACTN</name>
<feature type="transmembrane region" description="Helical" evidence="10">
    <location>
        <begin position="441"/>
        <end position="457"/>
    </location>
</feature>
<dbReference type="InterPro" id="IPR027005">
    <property type="entry name" value="PMT-like"/>
</dbReference>
<feature type="domain" description="Protein O-mannosyl-transferase C-terminal four TM" evidence="13">
    <location>
        <begin position="349"/>
        <end position="544"/>
    </location>
</feature>
<comment type="similarity">
    <text evidence="3 10">Belongs to the glycosyltransferase 39 family.</text>
</comment>
<feature type="domain" description="ArnT-like N-terminal" evidence="12">
    <location>
        <begin position="113"/>
        <end position="268"/>
    </location>
</feature>
<keyword evidence="10" id="KW-1003">Cell membrane</keyword>
<keyword evidence="6 10" id="KW-0812">Transmembrane</keyword>
<feature type="compositionally biased region" description="Acidic residues" evidence="11">
    <location>
        <begin position="622"/>
        <end position="631"/>
    </location>
</feature>
<keyword evidence="4 10" id="KW-0328">Glycosyltransferase</keyword>
<comment type="pathway">
    <text evidence="2 10">Protein modification; protein glycosylation.</text>
</comment>
<feature type="transmembrane region" description="Helical" evidence="10">
    <location>
        <begin position="168"/>
        <end position="185"/>
    </location>
</feature>
<dbReference type="PANTHER" id="PTHR10050:SF46">
    <property type="entry name" value="PROTEIN O-MANNOSYL-TRANSFERASE 2"/>
    <property type="match status" value="1"/>
</dbReference>
<feature type="transmembrane region" description="Helical" evidence="10">
    <location>
        <begin position="38"/>
        <end position="57"/>
    </location>
</feature>
<evidence type="ECO:0000256" key="8">
    <source>
        <dbReference type="ARBA" id="ARBA00023136"/>
    </source>
</evidence>
<dbReference type="InterPro" id="IPR003342">
    <property type="entry name" value="ArnT-like_N"/>
</dbReference>
<evidence type="ECO:0000256" key="11">
    <source>
        <dbReference type="SAM" id="MobiDB-lite"/>
    </source>
</evidence>
<dbReference type="EC" id="2.4.1.-" evidence="10"/>
<comment type="subcellular location">
    <subcellularLocation>
        <location evidence="10">Cell membrane</location>
    </subcellularLocation>
    <subcellularLocation>
        <location evidence="1">Endomembrane system</location>
        <topology evidence="1">Multi-pass membrane protein</topology>
    </subcellularLocation>
</comment>
<evidence type="ECO:0000256" key="10">
    <source>
        <dbReference type="RuleBase" id="RU367007"/>
    </source>
</evidence>
<sequence length="639" mass="68612">MPTISSSVPGSGPHGSPAGSPPDSVRDRLVPPPIHPRWLAWLAPALVALFAGALRLVRLGQPPAIYFDETYYATDALALRTFGVEWGSVEDSDALMSAGTVDVWTDEPAIVMHPPFGKWMIAAGDALWGMLPFDAATSPVGWRLAAAVVGMLSVLVLARIAIRMTRSILLGSMAGLILALDGLHFTLSRIAMLDIFVMFWVLAGFACLVVDRERNRARLADLVNQGRADAWWLGMRWWRIAAGVCFGLACGTKWSALFFIAAFGLLTVAWDYGARRAAGQRRAGLPWLAADAAPAFVQVVGVAFVTYVATWSAWLFSSQGYYRDWAAQNADGIWHLVPGPLLPAVDAIRSLVAYHVRMWEFHTELDAHHDYASSAWEWLVMRTPVLFHSDWEATGCATEDATADCATVVLGIGTPVLWWLSLVALAVMLGWWMILRDWRAGAVLVGVAAGWLPWLAFPDRTMFVFYALPILPFLVLGITLAVGLLLGPNADSPRFGAVRRVVGGVVSGVTMLVILANFLFLYPVLSAEPITREAWSERMWFDTWIHGNADPAAEADADADTGADTGAGTDATEHEGEADTGAGADTEPGDHGGDAGPGGTPQAPETDQPGVQDDQEPQPGLEGDDGPDDDPAQPPAAGS</sequence>
<keyword evidence="8 10" id="KW-0472">Membrane</keyword>
<feature type="region of interest" description="Disordered" evidence="11">
    <location>
        <begin position="553"/>
        <end position="639"/>
    </location>
</feature>
<evidence type="ECO:0000256" key="5">
    <source>
        <dbReference type="ARBA" id="ARBA00022679"/>
    </source>
</evidence>
<keyword evidence="7 10" id="KW-1133">Transmembrane helix</keyword>
<feature type="compositionally biased region" description="Low complexity" evidence="11">
    <location>
        <begin position="1"/>
        <end position="23"/>
    </location>
</feature>
<evidence type="ECO:0000256" key="1">
    <source>
        <dbReference type="ARBA" id="ARBA00004127"/>
    </source>
</evidence>
<evidence type="ECO:0000256" key="4">
    <source>
        <dbReference type="ARBA" id="ARBA00022676"/>
    </source>
</evidence>
<evidence type="ECO:0000259" key="13">
    <source>
        <dbReference type="Pfam" id="PF16192"/>
    </source>
</evidence>
<feature type="transmembrane region" description="Helical" evidence="10">
    <location>
        <begin position="255"/>
        <end position="274"/>
    </location>
</feature>
<evidence type="ECO:0000256" key="7">
    <source>
        <dbReference type="ARBA" id="ARBA00022989"/>
    </source>
</evidence>
<evidence type="ECO:0000256" key="2">
    <source>
        <dbReference type="ARBA" id="ARBA00004922"/>
    </source>
</evidence>
<dbReference type="Proteomes" id="UP001250214">
    <property type="component" value="Unassembled WGS sequence"/>
</dbReference>
<gene>
    <name evidence="14" type="ORF">RIF23_08655</name>
</gene>
<dbReference type="Pfam" id="PF02366">
    <property type="entry name" value="PMT"/>
    <property type="match status" value="1"/>
</dbReference>
<feature type="transmembrane region" description="Helical" evidence="10">
    <location>
        <begin position="295"/>
        <end position="316"/>
    </location>
</feature>
<feature type="transmembrane region" description="Helical" evidence="10">
    <location>
        <begin position="140"/>
        <end position="161"/>
    </location>
</feature>